<feature type="domain" description="Methyltransferase small" evidence="1">
    <location>
        <begin position="100"/>
        <end position="142"/>
    </location>
</feature>
<dbReference type="PANTHER" id="PTHR18895:SF74">
    <property type="entry name" value="MTRF1L RELEASE FACTOR GLUTAMINE METHYLTRANSFERASE"/>
    <property type="match status" value="1"/>
</dbReference>
<evidence type="ECO:0000313" key="2">
    <source>
        <dbReference type="EMBL" id="MFC3962848.1"/>
    </source>
</evidence>
<name>A0ABV8DRX7_9NOCA</name>
<dbReference type="Gene3D" id="1.10.8.10">
    <property type="entry name" value="DNA helicase RuvA subunit, C-terminal domain"/>
    <property type="match status" value="1"/>
</dbReference>
<dbReference type="PANTHER" id="PTHR18895">
    <property type="entry name" value="HEMK METHYLTRANSFERASE"/>
    <property type="match status" value="1"/>
</dbReference>
<proteinExistence type="predicted"/>
<sequence>MVARLRAAGCVFAEDEARLLIDAGGELEALVARRVGGEPLEQILGWAEFRGLRVGVAPGVFVPRARTAELVDAALPLLRAAGARPVDAVPDEADRPAPVLVDLCCGTGALGLACAREVAVQLVAADIEPAAVACARLNLGSAAERGDRVPGGASTAVAAGSATPTARGAGTPLVYRGDLFDALPDALRGTIAVLLANVPYVPSDAVATLPLEAREHEPRRALDGGADGLDVLRRVVARVPEWLAPGGHVLMETSAAQADPALQALAENNLAGRLAGSGEHGTTVVIGTLSSPCAR</sequence>
<dbReference type="GO" id="GO:0032259">
    <property type="term" value="P:methylation"/>
    <property type="evidence" value="ECO:0007669"/>
    <property type="project" value="UniProtKB-KW"/>
</dbReference>
<keyword evidence="2" id="KW-0808">Transferase</keyword>
<dbReference type="Proteomes" id="UP001595696">
    <property type="component" value="Unassembled WGS sequence"/>
</dbReference>
<gene>
    <name evidence="2" type="ORF">ACFO0B_12715</name>
</gene>
<dbReference type="InterPro" id="IPR050320">
    <property type="entry name" value="N5-glutamine_MTase"/>
</dbReference>
<keyword evidence="2" id="KW-0489">Methyltransferase</keyword>
<comment type="caution">
    <text evidence="2">The sequence shown here is derived from an EMBL/GenBank/DDBJ whole genome shotgun (WGS) entry which is preliminary data.</text>
</comment>
<organism evidence="2 3">
    <name type="scientific">Nocardia jiangsuensis</name>
    <dbReference type="NCBI Taxonomy" id="1691563"/>
    <lineage>
        <taxon>Bacteria</taxon>
        <taxon>Bacillati</taxon>
        <taxon>Actinomycetota</taxon>
        <taxon>Actinomycetes</taxon>
        <taxon>Mycobacteriales</taxon>
        <taxon>Nocardiaceae</taxon>
        <taxon>Nocardia</taxon>
    </lineage>
</organism>
<dbReference type="GO" id="GO:0008168">
    <property type="term" value="F:methyltransferase activity"/>
    <property type="evidence" value="ECO:0007669"/>
    <property type="project" value="UniProtKB-KW"/>
</dbReference>
<dbReference type="InterPro" id="IPR007848">
    <property type="entry name" value="Small_mtfrase_dom"/>
</dbReference>
<reference evidence="3" key="1">
    <citation type="journal article" date="2019" name="Int. J. Syst. Evol. Microbiol.">
        <title>The Global Catalogue of Microorganisms (GCM) 10K type strain sequencing project: providing services to taxonomists for standard genome sequencing and annotation.</title>
        <authorList>
            <consortium name="The Broad Institute Genomics Platform"/>
            <consortium name="The Broad Institute Genome Sequencing Center for Infectious Disease"/>
            <person name="Wu L."/>
            <person name="Ma J."/>
        </authorList>
    </citation>
    <scope>NUCLEOTIDE SEQUENCE [LARGE SCALE GENOMIC DNA]</scope>
    <source>
        <strain evidence="3">CGMCC 4.7330</strain>
    </source>
</reference>
<evidence type="ECO:0000259" key="1">
    <source>
        <dbReference type="Pfam" id="PF05175"/>
    </source>
</evidence>
<dbReference type="RefSeq" id="WP_378612872.1">
    <property type="nucleotide sequence ID" value="NZ_JBHSAX010000013.1"/>
</dbReference>
<dbReference type="InterPro" id="IPR029063">
    <property type="entry name" value="SAM-dependent_MTases_sf"/>
</dbReference>
<keyword evidence="3" id="KW-1185">Reference proteome</keyword>
<protein>
    <submittedName>
        <fullName evidence="2">Methyltransferase</fullName>
    </submittedName>
</protein>
<dbReference type="SUPFAM" id="SSF53335">
    <property type="entry name" value="S-adenosyl-L-methionine-dependent methyltransferases"/>
    <property type="match status" value="1"/>
</dbReference>
<dbReference type="Gene3D" id="3.40.50.150">
    <property type="entry name" value="Vaccinia Virus protein VP39"/>
    <property type="match status" value="1"/>
</dbReference>
<dbReference type="Pfam" id="PF05175">
    <property type="entry name" value="MTS"/>
    <property type="match status" value="1"/>
</dbReference>
<accession>A0ABV8DRX7</accession>
<dbReference type="EMBL" id="JBHSAX010000013">
    <property type="protein sequence ID" value="MFC3962848.1"/>
    <property type="molecule type" value="Genomic_DNA"/>
</dbReference>
<evidence type="ECO:0000313" key="3">
    <source>
        <dbReference type="Proteomes" id="UP001595696"/>
    </source>
</evidence>